<keyword evidence="1" id="KW-0472">Membrane</keyword>
<gene>
    <name evidence="2" type="ORF">DLD82_01675</name>
</gene>
<accession>A0A2V2NI36</accession>
<dbReference type="RefSeq" id="WP_109939378.1">
    <property type="nucleotide sequence ID" value="NZ_CP176366.1"/>
</dbReference>
<reference evidence="2 3" key="1">
    <citation type="submission" date="2018-05" db="EMBL/GenBank/DDBJ databases">
        <title>Draft genome of Methanospirillum stamsii Pt1.</title>
        <authorList>
            <person name="Dueholm M.S."/>
            <person name="Nielsen P.H."/>
            <person name="Bakmann L.F."/>
            <person name="Otzen D.E."/>
        </authorList>
    </citation>
    <scope>NUCLEOTIDE SEQUENCE [LARGE SCALE GENOMIC DNA]</scope>
    <source>
        <strain evidence="2 3">Pt1</strain>
    </source>
</reference>
<dbReference type="SUPFAM" id="SSF50969">
    <property type="entry name" value="YVTN repeat-like/Quinoprotein amine dehydrogenase"/>
    <property type="match status" value="1"/>
</dbReference>
<name>A0A2V2NI36_9EURY</name>
<dbReference type="GeneID" id="97608500"/>
<dbReference type="Pfam" id="PF09826">
    <property type="entry name" value="Beta_propel"/>
    <property type="match status" value="1"/>
</dbReference>
<comment type="caution">
    <text evidence="2">The sequence shown here is derived from an EMBL/GenBank/DDBJ whole genome shotgun (WGS) entry which is preliminary data.</text>
</comment>
<dbReference type="InterPro" id="IPR014441">
    <property type="entry name" value="UCP006425_b-propeller"/>
</dbReference>
<feature type="transmembrane region" description="Helical" evidence="1">
    <location>
        <begin position="6"/>
        <end position="28"/>
    </location>
</feature>
<dbReference type="EMBL" id="QGMZ01000005">
    <property type="protein sequence ID" value="PWR76028.1"/>
    <property type="molecule type" value="Genomic_DNA"/>
</dbReference>
<protein>
    <recommendedName>
        <fullName evidence="4">Copper amine oxidase</fullName>
    </recommendedName>
</protein>
<keyword evidence="3" id="KW-1185">Reference proteome</keyword>
<organism evidence="2 3">
    <name type="scientific">Methanospirillum stamsii</name>
    <dbReference type="NCBI Taxonomy" id="1277351"/>
    <lineage>
        <taxon>Archaea</taxon>
        <taxon>Methanobacteriati</taxon>
        <taxon>Methanobacteriota</taxon>
        <taxon>Stenosarchaea group</taxon>
        <taxon>Methanomicrobia</taxon>
        <taxon>Methanomicrobiales</taxon>
        <taxon>Methanospirillaceae</taxon>
        <taxon>Methanospirillum</taxon>
    </lineage>
</organism>
<evidence type="ECO:0008006" key="4">
    <source>
        <dbReference type="Google" id="ProtNLM"/>
    </source>
</evidence>
<keyword evidence="1" id="KW-0812">Transmembrane</keyword>
<dbReference type="InterPro" id="IPR011044">
    <property type="entry name" value="Quino_amine_DH_bsu"/>
</dbReference>
<dbReference type="Proteomes" id="UP000245934">
    <property type="component" value="Unassembled WGS sequence"/>
</dbReference>
<sequence>MTPDGHIWHLLTGIILMAMTICVFQVFAAETSESEMVKITSTEDLEEYLKNVTPQIRYGYSNFADFDAALTTGGVTESAQKVYSESKASAPASITSGAEGAGASDYSTTNVQVEGVDEADFVKNDGKYIYVVSGDTLTIVDAFPAEQGKIITELPVSGSVSELFLSKDRLVVFTDTQEEHWYTPKGTSVPVPDYTMQTHAVIYDISDRAHPKEVRDIAAPGTYENARMIGDYVYFLTSGTPDYNSPRMPVIYDGDVAIESLSVWCPPFPMNEYQMHTLTSLPVTGSGDPQAESFLLGYSNTLYVSPENVYIAYEKQEPWRGWDYLEEKSSEQKEPDQKSVVHRFAIKNGDITYKATGTVPGYLLNQFSLDENRGNLRVATTVSDWSSDEKQYSNVYVLDPDLKTIGRLEHLAPEEKIYSARFIGDLLYLVTFKQTDPLFVIDLSNPYQPGILGELKIPGYSDYLHPYDETHLIGIGKDTEENEWGGIIPTGVKIALFDVSDVNNPKLVESVVIGEKGSDSAVLSDHRAFLLDKERNIMAIPIREVIHVPVEGSKYEGSHTEETWQGTYVFGVDPESGFTEKGRIKQGTGTKDDDWWYGSTVLREIFMDDVLYTISRDRIVGSDLGDLTKRLMDIGIKHDDRPMWYY</sequence>
<keyword evidence="1" id="KW-1133">Transmembrane helix</keyword>
<evidence type="ECO:0000313" key="2">
    <source>
        <dbReference type="EMBL" id="PWR76028.1"/>
    </source>
</evidence>
<evidence type="ECO:0000256" key="1">
    <source>
        <dbReference type="SAM" id="Phobius"/>
    </source>
</evidence>
<dbReference type="AlphaFoldDB" id="A0A2V2NI36"/>
<dbReference type="InterPro" id="IPR019198">
    <property type="entry name" value="Beta_propeller_containing"/>
</dbReference>
<evidence type="ECO:0000313" key="3">
    <source>
        <dbReference type="Proteomes" id="UP000245934"/>
    </source>
</evidence>
<dbReference type="PIRSF" id="PIRSF006425">
    <property type="entry name" value="UCP006425_WD40"/>
    <property type="match status" value="1"/>
</dbReference>
<dbReference type="OrthoDB" id="28968at2157"/>
<proteinExistence type="predicted"/>